<dbReference type="GO" id="GO:0016874">
    <property type="term" value="F:ligase activity"/>
    <property type="evidence" value="ECO:0007669"/>
    <property type="project" value="UniProtKB-UniRule"/>
</dbReference>
<feature type="coiled-coil region" evidence="2">
    <location>
        <begin position="474"/>
        <end position="502"/>
    </location>
</feature>
<protein>
    <recommendedName>
        <fullName evidence="2">Putative cysteine ligase BshC</fullName>
        <ecNumber evidence="2">6.-.-.-</ecNumber>
    </recommendedName>
</protein>
<evidence type="ECO:0000259" key="4">
    <source>
        <dbReference type="Pfam" id="PF24850"/>
    </source>
</evidence>
<dbReference type="Pfam" id="PF10079">
    <property type="entry name" value="Rossmann-like_BshC"/>
    <property type="match status" value="1"/>
</dbReference>
<feature type="domain" description="Bacillithiol biosynthesis BshC N-terminal Rossmann-like" evidence="3">
    <location>
        <begin position="1"/>
        <end position="389"/>
    </location>
</feature>
<dbReference type="OrthoDB" id="9765151at2"/>
<evidence type="ECO:0000256" key="2">
    <source>
        <dbReference type="HAMAP-Rule" id="MF_01867"/>
    </source>
</evidence>
<dbReference type="HAMAP" id="MF_01867">
    <property type="entry name" value="BshC"/>
    <property type="match status" value="1"/>
</dbReference>
<evidence type="ECO:0000313" key="5">
    <source>
        <dbReference type="EMBL" id="QBN18328.1"/>
    </source>
</evidence>
<sequence length="548" mass="63076">MPTDCISYQNSGYFSPLMNDYLDQKNNLQLLVNRFPSLENFEAQINEKKINFPSPALREGEGAEINNTTISSNKRAILVSVLKAQYAKINTSETTLNNITLLNQSNTFTITTGHQLNLFTGPLYFLYKIISTINLTKELKAKYPENNFVPIYWMATEDHDFDEINYFNFQSRKFRWNTVSTGPVGRLSTDGLADFFEVFAQELGASKNAETLQKMFTESYLKHSNLADATRYLANELFADFGLVIIDADNPDLKRIFIPYIKDELIVQTSHKKVLETTEILKDYSIQVNPREINLFYLEDDMRERIVLEKGIYKVNNTTMEFSESEILELLENHPEKFSPNVIMRPLYQEVILPNLCYIGGGGEIAYWLELKSYFDAVKVTFPILLVRNSVLLATEKQAKKADKLGLSWADLFAKQGDLVNRKTAELSEFPIDLSIQKDFLKNQFHYLNSLALKTDKSFAGAVKAQEAKQLKGLENLEKRLLKAQKRKHSETLERLTDLQNELFPNKSLQERQANFSEFYLEYGPDLIHNLKQRLQPLETSFEIIVLG</sequence>
<organism evidence="5 6">
    <name type="scientific">Flavobacterium nackdongense</name>
    <dbReference type="NCBI Taxonomy" id="2547394"/>
    <lineage>
        <taxon>Bacteria</taxon>
        <taxon>Pseudomonadati</taxon>
        <taxon>Bacteroidota</taxon>
        <taxon>Flavobacteriia</taxon>
        <taxon>Flavobacteriales</taxon>
        <taxon>Flavobacteriaceae</taxon>
        <taxon>Flavobacterium</taxon>
    </lineage>
</organism>
<dbReference type="InterPro" id="IPR055399">
    <property type="entry name" value="CC_BshC"/>
</dbReference>
<dbReference type="RefSeq" id="WP_133275856.1">
    <property type="nucleotide sequence ID" value="NZ_CP037933.1"/>
</dbReference>
<dbReference type="InterPro" id="IPR011199">
    <property type="entry name" value="Bacillithiol_biosynth_BshC"/>
</dbReference>
<dbReference type="InterPro" id="IPR055398">
    <property type="entry name" value="Rossmann-like_BshC"/>
</dbReference>
<accession>A0A4P6Y8W0</accession>
<dbReference type="EMBL" id="CP037933">
    <property type="protein sequence ID" value="QBN18328.1"/>
    <property type="molecule type" value="Genomic_DNA"/>
</dbReference>
<keyword evidence="6" id="KW-1185">Reference proteome</keyword>
<name>A0A4P6Y8W0_9FLAO</name>
<reference evidence="6" key="1">
    <citation type="submission" date="2019-03" db="EMBL/GenBank/DDBJ databases">
        <title>Flavobacterium sp.</title>
        <authorList>
            <person name="Kim H."/>
        </authorList>
    </citation>
    <scope>NUCLEOTIDE SEQUENCE [LARGE SCALE GENOMIC DNA]</scope>
    <source>
        <strain evidence="6">GS13</strain>
    </source>
</reference>
<dbReference type="Pfam" id="PF24850">
    <property type="entry name" value="CC_BshC"/>
    <property type="match status" value="1"/>
</dbReference>
<dbReference type="NCBIfam" id="TIGR03998">
    <property type="entry name" value="thiol_BshC"/>
    <property type="match status" value="1"/>
</dbReference>
<dbReference type="KEGG" id="fnk:E1750_05730"/>
<evidence type="ECO:0000256" key="1">
    <source>
        <dbReference type="ARBA" id="ARBA00022598"/>
    </source>
</evidence>
<dbReference type="PIRSF" id="PIRSF012535">
    <property type="entry name" value="UCP012535"/>
    <property type="match status" value="1"/>
</dbReference>
<keyword evidence="2" id="KW-0175">Coiled coil</keyword>
<feature type="domain" description="Bacillithiol biosynthesis BshC C-terminal coiled-coil" evidence="4">
    <location>
        <begin position="391"/>
        <end position="546"/>
    </location>
</feature>
<dbReference type="Proteomes" id="UP000291124">
    <property type="component" value="Chromosome"/>
</dbReference>
<keyword evidence="1 2" id="KW-0436">Ligase</keyword>
<evidence type="ECO:0000313" key="6">
    <source>
        <dbReference type="Proteomes" id="UP000291124"/>
    </source>
</evidence>
<evidence type="ECO:0000259" key="3">
    <source>
        <dbReference type="Pfam" id="PF10079"/>
    </source>
</evidence>
<comment type="similarity">
    <text evidence="2">Belongs to the BshC family.</text>
</comment>
<gene>
    <name evidence="2 5" type="primary">bshC</name>
    <name evidence="5" type="ORF">E1750_05730</name>
</gene>
<dbReference type="EC" id="6.-.-.-" evidence="2"/>
<dbReference type="AlphaFoldDB" id="A0A4P6Y8W0"/>
<proteinExistence type="inferred from homology"/>